<dbReference type="Gene3D" id="3.30.450.40">
    <property type="match status" value="1"/>
</dbReference>
<dbReference type="InterPro" id="IPR005471">
    <property type="entry name" value="Tscrpt_reg_IclR_N"/>
</dbReference>
<organism evidence="6">
    <name type="scientific">Caulobacter sp. 73W</name>
    <dbReference type="NCBI Taxonomy" id="3161137"/>
    <lineage>
        <taxon>Bacteria</taxon>
        <taxon>Pseudomonadati</taxon>
        <taxon>Pseudomonadota</taxon>
        <taxon>Alphaproteobacteria</taxon>
        <taxon>Caulobacterales</taxon>
        <taxon>Caulobacteraceae</taxon>
        <taxon>Caulobacter</taxon>
    </lineage>
</organism>
<evidence type="ECO:0000259" key="4">
    <source>
        <dbReference type="PROSITE" id="PS51077"/>
    </source>
</evidence>
<evidence type="ECO:0000256" key="2">
    <source>
        <dbReference type="ARBA" id="ARBA00023125"/>
    </source>
</evidence>
<accession>A0AB39KX74</accession>
<dbReference type="AlphaFoldDB" id="A0AB39KX74"/>
<dbReference type="SUPFAM" id="SSF46785">
    <property type="entry name" value="Winged helix' DNA-binding domain"/>
    <property type="match status" value="1"/>
</dbReference>
<dbReference type="GO" id="GO:0003677">
    <property type="term" value="F:DNA binding"/>
    <property type="evidence" value="ECO:0007669"/>
    <property type="project" value="UniProtKB-KW"/>
</dbReference>
<feature type="domain" description="HTH iclR-type" evidence="4">
    <location>
        <begin position="20"/>
        <end position="82"/>
    </location>
</feature>
<feature type="domain" description="IclR-ED" evidence="5">
    <location>
        <begin position="83"/>
        <end position="261"/>
    </location>
</feature>
<dbReference type="EMBL" id="CP158375">
    <property type="protein sequence ID" value="XDO98431.1"/>
    <property type="molecule type" value="Genomic_DNA"/>
</dbReference>
<dbReference type="Pfam" id="PF09339">
    <property type="entry name" value="HTH_IclR"/>
    <property type="match status" value="1"/>
</dbReference>
<dbReference type="Gene3D" id="1.10.10.10">
    <property type="entry name" value="Winged helix-like DNA-binding domain superfamily/Winged helix DNA-binding domain"/>
    <property type="match status" value="1"/>
</dbReference>
<dbReference type="PROSITE" id="PS51077">
    <property type="entry name" value="HTH_ICLR"/>
    <property type="match status" value="1"/>
</dbReference>
<dbReference type="SUPFAM" id="SSF55781">
    <property type="entry name" value="GAF domain-like"/>
    <property type="match status" value="1"/>
</dbReference>
<evidence type="ECO:0000259" key="5">
    <source>
        <dbReference type="PROSITE" id="PS51078"/>
    </source>
</evidence>
<dbReference type="GO" id="GO:0003700">
    <property type="term" value="F:DNA-binding transcription factor activity"/>
    <property type="evidence" value="ECO:0007669"/>
    <property type="project" value="TreeGrafter"/>
</dbReference>
<sequence>MRLAVAARKPGTQTRSRALDQSVMRAFSILEAVARAPAPVRLSDVAQNLALQKSTVHRLLRTLMALGYVDQEPVTDRYRPTLKAWEIGMGAVSQHPVRRAAAPFMADLHAATAETVSLTVLSGDDVLFLDKLVSPRPMRFSTGPGSRVPAPLAAGGQAILAHAPDAAAIVERVAARLLNRRDFDAAAFMDELEAIRRRGYAMSRPESDVVAIAAPIMSRDGRAAGALTISGPASRLDEPQLAKTAEALLLATARLAETVGQI</sequence>
<dbReference type="InterPro" id="IPR050707">
    <property type="entry name" value="HTH_MetabolicPath_Reg"/>
</dbReference>
<dbReference type="InterPro" id="IPR014757">
    <property type="entry name" value="Tscrpt_reg_IclR_C"/>
</dbReference>
<dbReference type="PANTHER" id="PTHR30136">
    <property type="entry name" value="HELIX-TURN-HELIX TRANSCRIPTIONAL REGULATOR, ICLR FAMILY"/>
    <property type="match status" value="1"/>
</dbReference>
<protein>
    <submittedName>
        <fullName evidence="6">IclR family transcriptional regulator</fullName>
    </submittedName>
</protein>
<dbReference type="InterPro" id="IPR036388">
    <property type="entry name" value="WH-like_DNA-bd_sf"/>
</dbReference>
<evidence type="ECO:0000313" key="6">
    <source>
        <dbReference type="EMBL" id="XDO98431.1"/>
    </source>
</evidence>
<dbReference type="Pfam" id="PF01614">
    <property type="entry name" value="IclR_C"/>
    <property type="match status" value="1"/>
</dbReference>
<dbReference type="FunFam" id="1.10.10.10:FF:000056">
    <property type="entry name" value="IclR family transcriptional regulator"/>
    <property type="match status" value="1"/>
</dbReference>
<evidence type="ECO:0000256" key="3">
    <source>
        <dbReference type="ARBA" id="ARBA00023163"/>
    </source>
</evidence>
<dbReference type="InterPro" id="IPR029016">
    <property type="entry name" value="GAF-like_dom_sf"/>
</dbReference>
<gene>
    <name evidence="6" type="ORF">ABOZ73_08465</name>
</gene>
<dbReference type="RefSeq" id="WP_369062306.1">
    <property type="nucleotide sequence ID" value="NZ_CP158375.1"/>
</dbReference>
<evidence type="ECO:0000256" key="1">
    <source>
        <dbReference type="ARBA" id="ARBA00023015"/>
    </source>
</evidence>
<name>A0AB39KX74_9CAUL</name>
<reference evidence="6" key="1">
    <citation type="submission" date="2024-06" db="EMBL/GenBank/DDBJ databases">
        <title>Caulobacter inopinatus, sp. nov.</title>
        <authorList>
            <person name="Donachie S.P."/>
        </authorList>
    </citation>
    <scope>NUCLEOTIDE SEQUENCE</scope>
    <source>
        <strain evidence="6">73W</strain>
    </source>
</reference>
<dbReference type="SMART" id="SM00346">
    <property type="entry name" value="HTH_ICLR"/>
    <property type="match status" value="1"/>
</dbReference>
<dbReference type="GO" id="GO:0045892">
    <property type="term" value="P:negative regulation of DNA-templated transcription"/>
    <property type="evidence" value="ECO:0007669"/>
    <property type="project" value="TreeGrafter"/>
</dbReference>
<dbReference type="PROSITE" id="PS51078">
    <property type="entry name" value="ICLR_ED"/>
    <property type="match status" value="1"/>
</dbReference>
<proteinExistence type="predicted"/>
<dbReference type="InterPro" id="IPR036390">
    <property type="entry name" value="WH_DNA-bd_sf"/>
</dbReference>
<keyword evidence="1" id="KW-0805">Transcription regulation</keyword>
<keyword evidence="2" id="KW-0238">DNA-binding</keyword>
<keyword evidence="3" id="KW-0804">Transcription</keyword>
<dbReference type="PANTHER" id="PTHR30136:SF24">
    <property type="entry name" value="HTH-TYPE TRANSCRIPTIONAL REPRESSOR ALLR"/>
    <property type="match status" value="1"/>
</dbReference>